<feature type="region of interest" description="Disordered" evidence="1">
    <location>
        <begin position="1"/>
        <end position="24"/>
    </location>
</feature>
<organism evidence="2 3">
    <name type="scientific">Ramularia collo-cygni</name>
    <dbReference type="NCBI Taxonomy" id="112498"/>
    <lineage>
        <taxon>Eukaryota</taxon>
        <taxon>Fungi</taxon>
        <taxon>Dikarya</taxon>
        <taxon>Ascomycota</taxon>
        <taxon>Pezizomycotina</taxon>
        <taxon>Dothideomycetes</taxon>
        <taxon>Dothideomycetidae</taxon>
        <taxon>Mycosphaerellales</taxon>
        <taxon>Mycosphaerellaceae</taxon>
        <taxon>Ramularia</taxon>
    </lineage>
</organism>
<dbReference type="Proteomes" id="UP000225277">
    <property type="component" value="Unassembled WGS sequence"/>
</dbReference>
<evidence type="ECO:0000313" key="3">
    <source>
        <dbReference type="Proteomes" id="UP000225277"/>
    </source>
</evidence>
<evidence type="ECO:0000313" key="2">
    <source>
        <dbReference type="EMBL" id="CZT25068.1"/>
    </source>
</evidence>
<sequence>MDPETKYRHELEMTEQHTKLNTEINRLGGLEPGSAWKAVWEAEMRSLTERQRAETEDEAESKTQHGQAMEWCRYVLQELADPQNEAASGGGNYVKACRKQFIIIYDKLDNFEYKEASEFCQDIKSLYTTFGKQLTRLQRMSLETRWQMLLAVRSEWKPEYDVEMEMEMESAEIRTS</sequence>
<dbReference type="EMBL" id="FJUY01000024">
    <property type="protein sequence ID" value="CZT25068.1"/>
    <property type="molecule type" value="Genomic_DNA"/>
</dbReference>
<proteinExistence type="predicted"/>
<accession>A0A2D3VRN3</accession>
<gene>
    <name evidence="2" type="ORF">RCC_10798</name>
</gene>
<dbReference type="GeneID" id="35605834"/>
<protein>
    <submittedName>
        <fullName evidence="2">Uncharacterized protein</fullName>
    </submittedName>
</protein>
<evidence type="ECO:0000256" key="1">
    <source>
        <dbReference type="SAM" id="MobiDB-lite"/>
    </source>
</evidence>
<keyword evidence="3" id="KW-1185">Reference proteome</keyword>
<feature type="compositionally biased region" description="Basic and acidic residues" evidence="1">
    <location>
        <begin position="1"/>
        <end position="20"/>
    </location>
</feature>
<dbReference type="AlphaFoldDB" id="A0A2D3VRN3"/>
<reference evidence="2 3" key="1">
    <citation type="submission" date="2016-03" db="EMBL/GenBank/DDBJ databases">
        <authorList>
            <person name="Ploux O."/>
        </authorList>
    </citation>
    <scope>NUCLEOTIDE SEQUENCE [LARGE SCALE GENOMIC DNA]</scope>
    <source>
        <strain evidence="2 3">URUG2</strain>
    </source>
</reference>
<dbReference type="RefSeq" id="XP_023631791.1">
    <property type="nucleotide sequence ID" value="XM_023776023.1"/>
</dbReference>
<name>A0A2D3VRN3_9PEZI</name>